<feature type="disulfide bond" evidence="17">
    <location>
        <begin position="795"/>
        <end position="810"/>
    </location>
</feature>
<dbReference type="Pfam" id="PF00090">
    <property type="entry name" value="TSP_1"/>
    <property type="match status" value="1"/>
</dbReference>
<dbReference type="InterPro" id="IPR001007">
    <property type="entry name" value="VWF_dom"/>
</dbReference>
<gene>
    <name evidence="22" type="ORF">GSTENG00016702001</name>
</gene>
<dbReference type="Pfam" id="PF08742">
    <property type="entry name" value="C8"/>
    <property type="match status" value="1"/>
</dbReference>
<dbReference type="Gene3D" id="2.10.25.10">
    <property type="entry name" value="Laminin"/>
    <property type="match status" value="3"/>
</dbReference>
<dbReference type="SUPFAM" id="SSF57567">
    <property type="entry name" value="Serine protease inhibitors"/>
    <property type="match status" value="3"/>
</dbReference>
<dbReference type="KEGG" id="tng:GSTEN00016702G001"/>
<dbReference type="InterPro" id="IPR002172">
    <property type="entry name" value="LDrepeatLR_classA_rpt"/>
</dbReference>
<feature type="disulfide bond" evidence="17">
    <location>
        <begin position="743"/>
        <end position="761"/>
    </location>
</feature>
<dbReference type="Gene3D" id="2.10.70.10">
    <property type="entry name" value="Complement Module, domain 1"/>
    <property type="match status" value="1"/>
</dbReference>
<dbReference type="GO" id="GO:0005576">
    <property type="term" value="C:extracellular region"/>
    <property type="evidence" value="ECO:0007669"/>
    <property type="project" value="UniProtKB-SubCell"/>
</dbReference>
<dbReference type="SMART" id="SM00832">
    <property type="entry name" value="C8"/>
    <property type="match status" value="2"/>
</dbReference>
<protein>
    <recommendedName>
        <fullName evidence="4">SCO-spondin</fullName>
    </recommendedName>
</protein>
<feature type="non-terminal residue" evidence="22">
    <location>
        <position position="1"/>
    </location>
</feature>
<feature type="disulfide bond" evidence="17">
    <location>
        <begin position="736"/>
        <end position="748"/>
    </location>
</feature>
<feature type="disulfide bond" evidence="17">
    <location>
        <begin position="826"/>
        <end position="844"/>
    </location>
</feature>
<dbReference type="CDD" id="cd00057">
    <property type="entry name" value="FA58C"/>
    <property type="match status" value="1"/>
</dbReference>
<keyword evidence="7" id="KW-0812">Transmembrane</keyword>
<evidence type="ECO:0000256" key="5">
    <source>
        <dbReference type="ARBA" id="ARBA00022525"/>
    </source>
</evidence>
<evidence type="ECO:0000256" key="1">
    <source>
        <dbReference type="ARBA" id="ARBA00004167"/>
    </source>
</evidence>
<feature type="disulfide bond" evidence="17">
    <location>
        <begin position="819"/>
        <end position="831"/>
    </location>
</feature>
<feature type="domain" description="VWFD" evidence="21">
    <location>
        <begin position="2"/>
        <end position="170"/>
    </location>
</feature>
<dbReference type="PROSITE" id="PS50092">
    <property type="entry name" value="TSP1"/>
    <property type="match status" value="2"/>
</dbReference>
<accession>Q4SKI8</accession>
<evidence type="ECO:0000256" key="10">
    <source>
        <dbReference type="ARBA" id="ARBA00022837"/>
    </source>
</evidence>
<dbReference type="InterPro" id="IPR014853">
    <property type="entry name" value="VWF/SSPO/ZAN-like_Cys-rich_dom"/>
</dbReference>
<dbReference type="PRINTS" id="PR00261">
    <property type="entry name" value="LDLRECEPTOR"/>
</dbReference>
<dbReference type="SMART" id="SM00215">
    <property type="entry name" value="VWC_out"/>
    <property type="match status" value="3"/>
</dbReference>
<reference evidence="22" key="2">
    <citation type="submission" date="2004-02" db="EMBL/GenBank/DDBJ databases">
        <authorList>
            <consortium name="Genoscope"/>
            <consortium name="Whitehead Institute Centre for Genome Research"/>
        </authorList>
    </citation>
    <scope>NUCLEOTIDE SEQUENCE</scope>
</reference>
<dbReference type="GO" id="GO:0007155">
    <property type="term" value="P:cell adhesion"/>
    <property type="evidence" value="ECO:0007669"/>
    <property type="project" value="UniProtKB-KW"/>
</dbReference>
<evidence type="ECO:0000256" key="16">
    <source>
        <dbReference type="ARBA" id="ARBA00045981"/>
    </source>
</evidence>
<dbReference type="InterPro" id="IPR036055">
    <property type="entry name" value="LDL_receptor-like_sf"/>
</dbReference>
<reference evidence="22" key="1">
    <citation type="journal article" date="2004" name="Nature">
        <title>Genome duplication in the teleost fish Tetraodon nigroviridis reveals the early vertebrate proto-karyotype.</title>
        <authorList>
            <person name="Jaillon O."/>
            <person name="Aury J.-M."/>
            <person name="Brunet F."/>
            <person name="Petit J.-L."/>
            <person name="Stange-Thomann N."/>
            <person name="Mauceli E."/>
            <person name="Bouneau L."/>
            <person name="Fischer C."/>
            <person name="Ozouf-Costaz C."/>
            <person name="Bernot A."/>
            <person name="Nicaud S."/>
            <person name="Jaffe D."/>
            <person name="Fisher S."/>
            <person name="Lutfalla G."/>
            <person name="Dossat C."/>
            <person name="Segurens B."/>
            <person name="Dasilva C."/>
            <person name="Salanoubat M."/>
            <person name="Levy M."/>
            <person name="Boudet N."/>
            <person name="Castellano S."/>
            <person name="Anthouard V."/>
            <person name="Jubin C."/>
            <person name="Castelli V."/>
            <person name="Katinka M."/>
            <person name="Vacherie B."/>
            <person name="Biemont C."/>
            <person name="Skalli Z."/>
            <person name="Cattolico L."/>
            <person name="Poulain J."/>
            <person name="De Berardinis V."/>
            <person name="Cruaud C."/>
            <person name="Duprat S."/>
            <person name="Brottier P."/>
            <person name="Coutanceau J.-P."/>
            <person name="Gouzy J."/>
            <person name="Parra G."/>
            <person name="Lardier G."/>
            <person name="Chapple C."/>
            <person name="McKernan K.J."/>
            <person name="McEwan P."/>
            <person name="Bosak S."/>
            <person name="Kellis M."/>
            <person name="Volff J.-N."/>
            <person name="Guigo R."/>
            <person name="Zody M.C."/>
            <person name="Mesirov J."/>
            <person name="Lindblad-Toh K."/>
            <person name="Birren B."/>
            <person name="Nusbaum C."/>
            <person name="Kahn D."/>
            <person name="Robinson-Rechavi M."/>
            <person name="Laudet V."/>
            <person name="Schachter V."/>
            <person name="Quetier F."/>
            <person name="Saurin W."/>
            <person name="Scarpelli C."/>
            <person name="Wincker P."/>
            <person name="Lander E.S."/>
            <person name="Weissenbach J."/>
            <person name="Roest Crollius H."/>
        </authorList>
    </citation>
    <scope>NUCLEOTIDE SEQUENCE [LARGE SCALE GENOMIC DNA]</scope>
</reference>
<keyword evidence="9" id="KW-0677">Repeat</keyword>
<dbReference type="Pfam" id="PF01826">
    <property type="entry name" value="TIL"/>
    <property type="match status" value="2"/>
</dbReference>
<dbReference type="InterPro" id="IPR008979">
    <property type="entry name" value="Galactose-bd-like_sf"/>
</dbReference>
<dbReference type="SMART" id="SM00214">
    <property type="entry name" value="VWC"/>
    <property type="match status" value="3"/>
</dbReference>
<dbReference type="PROSITE" id="PS50022">
    <property type="entry name" value="FA58C_3"/>
    <property type="match status" value="2"/>
</dbReference>
<keyword evidence="6" id="KW-0245">EGF-like domain</keyword>
<keyword evidence="15" id="KW-0325">Glycoprotein</keyword>
<proteinExistence type="inferred from homology"/>
<evidence type="ECO:0000259" key="19">
    <source>
        <dbReference type="PROSITE" id="PS50022"/>
    </source>
</evidence>
<evidence type="ECO:0000259" key="20">
    <source>
        <dbReference type="PROSITE" id="PS50184"/>
    </source>
</evidence>
<evidence type="ECO:0000256" key="17">
    <source>
        <dbReference type="PROSITE-ProRule" id="PRU00124"/>
    </source>
</evidence>
<keyword evidence="13" id="KW-0472">Membrane</keyword>
<dbReference type="Gene3D" id="4.10.400.10">
    <property type="entry name" value="Low-density Lipoprotein Receptor"/>
    <property type="match status" value="4"/>
</dbReference>
<dbReference type="InterPro" id="IPR036383">
    <property type="entry name" value="TSP1_rpt_sf"/>
</dbReference>
<dbReference type="SUPFAM" id="SSF49785">
    <property type="entry name" value="Galactose-binding domain-like"/>
    <property type="match status" value="2"/>
</dbReference>
<dbReference type="Gene3D" id="2.20.100.10">
    <property type="entry name" value="Thrombospondin type-1 (TSP1) repeat"/>
    <property type="match status" value="1"/>
</dbReference>
<dbReference type="PROSITE" id="PS50068">
    <property type="entry name" value="LDLRA_2"/>
    <property type="match status" value="4"/>
</dbReference>
<feature type="domain" description="VWFC" evidence="20">
    <location>
        <begin position="997"/>
        <end position="1063"/>
    </location>
</feature>
<dbReference type="PROSITE" id="PS01286">
    <property type="entry name" value="FA58C_2"/>
    <property type="match status" value="2"/>
</dbReference>
<evidence type="ECO:0000256" key="3">
    <source>
        <dbReference type="ARBA" id="ARBA00009456"/>
    </source>
</evidence>
<dbReference type="PROSITE" id="PS01209">
    <property type="entry name" value="LDLRA_1"/>
    <property type="match status" value="1"/>
</dbReference>
<dbReference type="PANTHER" id="PTHR11339:SF396">
    <property type="entry name" value="SCO-SPONDIN"/>
    <property type="match status" value="1"/>
</dbReference>
<feature type="disulfide bond" evidence="17">
    <location>
        <begin position="1443"/>
        <end position="1458"/>
    </location>
</feature>
<dbReference type="FunFam" id="4.10.400.10:FF:000002">
    <property type="entry name" value="Low-density lipoprotein receptor-related protein 1"/>
    <property type="match status" value="1"/>
</dbReference>
<feature type="domain" description="F5/8 type C" evidence="19">
    <location>
        <begin position="1062"/>
        <end position="1230"/>
    </location>
</feature>
<dbReference type="SMART" id="SM00192">
    <property type="entry name" value="LDLa"/>
    <property type="match status" value="4"/>
</dbReference>
<evidence type="ECO:0000256" key="9">
    <source>
        <dbReference type="ARBA" id="ARBA00022737"/>
    </source>
</evidence>
<feature type="compositionally biased region" description="Basic and acidic residues" evidence="18">
    <location>
        <begin position="1109"/>
        <end position="1120"/>
    </location>
</feature>
<evidence type="ECO:0000256" key="14">
    <source>
        <dbReference type="ARBA" id="ARBA00023157"/>
    </source>
</evidence>
<dbReference type="FunFam" id="2.10.25.10:FF:000055">
    <property type="entry name" value="alpha-tectorin isoform X1"/>
    <property type="match status" value="1"/>
</dbReference>
<dbReference type="FunFam" id="2.20.100.10:FF:000007">
    <property type="entry name" value="Thrombospondin 1"/>
    <property type="match status" value="1"/>
</dbReference>
<dbReference type="InterPro" id="IPR001846">
    <property type="entry name" value="VWF_type-D"/>
</dbReference>
<evidence type="ECO:0000313" key="22">
    <source>
        <dbReference type="EMBL" id="CAF98844.1"/>
    </source>
</evidence>
<evidence type="ECO:0000256" key="2">
    <source>
        <dbReference type="ARBA" id="ARBA00004239"/>
    </source>
</evidence>
<dbReference type="PROSITE" id="PS50184">
    <property type="entry name" value="VWFC_2"/>
    <property type="match status" value="1"/>
</dbReference>
<evidence type="ECO:0000256" key="15">
    <source>
        <dbReference type="ARBA" id="ARBA00023180"/>
    </source>
</evidence>
<dbReference type="InterPro" id="IPR000884">
    <property type="entry name" value="TSP1_rpt"/>
</dbReference>
<dbReference type="Pfam" id="PF00094">
    <property type="entry name" value="VWD"/>
    <property type="match status" value="2"/>
</dbReference>
<evidence type="ECO:0000256" key="7">
    <source>
        <dbReference type="ARBA" id="ARBA00022692"/>
    </source>
</evidence>
<dbReference type="PANTHER" id="PTHR11339">
    <property type="entry name" value="EXTRACELLULAR MATRIX GLYCOPROTEIN RELATED"/>
    <property type="match status" value="1"/>
</dbReference>
<keyword evidence="12" id="KW-1133">Transmembrane helix</keyword>
<dbReference type="InterPro" id="IPR002919">
    <property type="entry name" value="TIL_dom"/>
</dbReference>
<keyword evidence="11" id="KW-0130">Cell adhesion</keyword>
<evidence type="ECO:0000256" key="18">
    <source>
        <dbReference type="SAM" id="MobiDB-lite"/>
    </source>
</evidence>
<dbReference type="GO" id="GO:0016192">
    <property type="term" value="P:vesicle-mediated transport"/>
    <property type="evidence" value="ECO:0007669"/>
    <property type="project" value="UniProtKB-ARBA"/>
</dbReference>
<comment type="function">
    <text evidence="16">Involved in the modulation of neuronal aggregation. May be involved in developmental events during the formation of the central nervous system.</text>
</comment>
<sequence>SATCMSWGGSHYRSFDRKHFHFQGGCTYLLASSIDGTWAVYIRTVCDGGGGCSKALKMMFGLDLVSVHHRNLTLNNLLVPNGEAIFQNGVTVYWLGDFVFVESGLGVRVKFDLTSTVYVTVTAEHKSATRGLCGVYDGNADDDFTTVGGTVSQYAASFGNSWKVPDQQNTLDPAAYVDACLYLFCSLPAKERESAVCDTFANYARECAQQHVVISWRTASLCGRVCPKGQVYSDCVSSCPPNCASPQPPGPAAALGQCREECVGGCECPPGLYLYQGNCLKRDDCPCFYRRRTYQSGDRIHQRCNTCVCRAGQWQCTGEKCAVQCRLMGALQVTTFDKKSYTLQGGDCPFTAVEVRTWLCVCVCVCVCVCIVTLNGRRKALPVVTGDLAVRQASRSFLLIQAFGAQLLWYLEGPLALISLQPGFAHKMETLRTVWPHLQRNTPQKSVSCLEEAQPTPAPPSPRNVIMLRQCAPSYTRQSSSLCEKGQFNCTQEQCKEVNQCPGSLVYSPRSCLLTCSSLDPPGQQRGSDVAQLSCREPMSGCVCPQGTVLLGDLCVLPDECPCHHNGRLYYTNDTIIKDCNKCVCKERRWHCSQSSCAGVCVATGDPHYVTFDGRYYSFLGDCQYVLVCASTYDWQPFFMDRSEVCAETLTEIQKMTSLHVRASSSPRRNCLETPGRVTWARKKCAILTQELFSQCHFEVSFQQYYEWCVFDACGSCVEGLWQCEGVPCHPPSPACLETEFTCAGGRCIPSQWVCDNEDDCGDGSDEVCLSPCAPDEFQCSSTPSGPCLKLALRCNGQPDCADHSDEEFCGPATPTPLCPPGEFQCASGRCLPASRVCDGRLDCGFADGSDERGSMSRQRHCPPGSPLHRCAGEAIQKQQCFNTTCPGCWCPEGLVMNHLQQCVLPKECVCEVAGVRYWPGQHMKVGCEICVCERGKPQRCQPNADCSDWGECLGPCGVQSIQWSFRSPNNPTKRGEGKTCRGIYRKARRCQTEPCEECEFQGRSHPVGDRWTSDRCQLCYCLSNLTVQCAPFCPHAVSGCPQGQTLVPGEKDRCCYCKDDCWAPLGVQFLPDSSFSASSQQAGHPPEAGRLHGWNPHRDLQGWSPEPENYKDLPQRRPDGQTSSTQSPYVQIDLLRFHNITGVLTQGGGVFGTFVSSFYLQFSQDGRRWYTYKELVAQAQPRAKIFLGNHDDRGVAEIHLDRMVSARFVRLLPHDFQNGIYLRLEIMGCGDGICSSPLGLEDGRIRYDPKPYFQVDFLEPTWVSGVVTQGSGRMTGYLTKYRLAFALHGNTFTDYTEDGKPGSPPQIFEVRMFGRTPVTRWLGWLVRAQYLRIIPVEFRHYFYLRVEILGCTGGKAPTRGSPGLKNQTISPQRPGIHGDVTTPGIQTTSSQTGHPGVVSPGVTGYPGLHQTTSPSGIPGLHTTTAKQFSCASGECIHLDHRCDLQKDCVDGSDEKDCVDGRWSEWTEWSECNAPCGGGVRQRNRTCSAPPPKNGGRECEGKMLQAQSCNSEPCTKDVGTNTGTCPQGMMYMTAAECEAQGGACPRVCLDMTVSEVQCATSCYDGCYCAPGFYLLNRSCVPLSQCPCYHQGQLMAMDGFFQVMVAGASGVTGQRAPSHAAGVFKLGRETATILFQSRRGGSVRGWALKSSAVTQTTVPDGACVAREDCRCKYLNSSASVHVRRESFGVDQYLVAILMVVGASGGPGASAPFTVEEESCFGDASVITHLLRMVGGAVWELCNNRKTATRTSA</sequence>
<keyword evidence="10" id="KW-0106">Calcium</keyword>
<dbReference type="SUPFAM" id="SSF82895">
    <property type="entry name" value="TSP-1 type 1 repeat"/>
    <property type="match status" value="1"/>
</dbReference>
<dbReference type="InterPro" id="IPR023415">
    <property type="entry name" value="LDLR_class-A_CS"/>
</dbReference>
<organism evidence="22">
    <name type="scientific">Tetraodon nigroviridis</name>
    <name type="common">Spotted green pufferfish</name>
    <name type="synonym">Chelonodon nigroviridis</name>
    <dbReference type="NCBI Taxonomy" id="99883"/>
    <lineage>
        <taxon>Eukaryota</taxon>
        <taxon>Metazoa</taxon>
        <taxon>Chordata</taxon>
        <taxon>Craniata</taxon>
        <taxon>Vertebrata</taxon>
        <taxon>Euteleostomi</taxon>
        <taxon>Actinopterygii</taxon>
        <taxon>Neopterygii</taxon>
        <taxon>Teleostei</taxon>
        <taxon>Neoteleostei</taxon>
        <taxon>Acanthomorphata</taxon>
        <taxon>Eupercaria</taxon>
        <taxon>Tetraodontiformes</taxon>
        <taxon>Tetradontoidea</taxon>
        <taxon>Tetraodontidae</taxon>
        <taxon>Tetraodon</taxon>
    </lineage>
</organism>
<dbReference type="PROSITE" id="PS51233">
    <property type="entry name" value="VWFD"/>
    <property type="match status" value="2"/>
</dbReference>
<evidence type="ECO:0000256" key="13">
    <source>
        <dbReference type="ARBA" id="ARBA00023136"/>
    </source>
</evidence>
<comment type="similarity">
    <text evidence="3">Belongs to the thrombospondin family.</text>
</comment>
<feature type="disulfide bond" evidence="17">
    <location>
        <begin position="1431"/>
        <end position="1449"/>
    </location>
</feature>
<comment type="caution">
    <text evidence="17">Lacks conserved residue(s) required for the propagation of feature annotation.</text>
</comment>
<dbReference type="InterPro" id="IPR036084">
    <property type="entry name" value="Ser_inhib-like_sf"/>
</dbReference>
<dbReference type="Pfam" id="PF00057">
    <property type="entry name" value="Ldl_recept_a"/>
    <property type="match status" value="4"/>
</dbReference>
<feature type="domain" description="VWFD" evidence="21">
    <location>
        <begin position="599"/>
        <end position="628"/>
    </location>
</feature>
<feature type="domain" description="F5/8 type C" evidence="19">
    <location>
        <begin position="1253"/>
        <end position="1352"/>
    </location>
</feature>
<evidence type="ECO:0000259" key="21">
    <source>
        <dbReference type="PROSITE" id="PS51233"/>
    </source>
</evidence>
<evidence type="ECO:0000256" key="11">
    <source>
        <dbReference type="ARBA" id="ARBA00022889"/>
    </source>
</evidence>
<keyword evidence="8" id="KW-0732">Signal</keyword>
<dbReference type="Pfam" id="PF00754">
    <property type="entry name" value="F5_F8_type_C"/>
    <property type="match status" value="2"/>
</dbReference>
<dbReference type="InterPro" id="IPR000421">
    <property type="entry name" value="FA58C"/>
</dbReference>
<dbReference type="OrthoDB" id="6262482at2759"/>
<evidence type="ECO:0000256" key="12">
    <source>
        <dbReference type="ARBA" id="ARBA00022989"/>
    </source>
</evidence>
<dbReference type="EMBL" id="CAAE01014565">
    <property type="protein sequence ID" value="CAF98844.1"/>
    <property type="molecule type" value="Genomic_DNA"/>
</dbReference>
<keyword evidence="5" id="KW-0964">Secreted</keyword>
<keyword evidence="14 17" id="KW-1015">Disulfide bond</keyword>
<comment type="subcellular location">
    <subcellularLocation>
        <location evidence="1">Membrane</location>
        <topology evidence="1">Single-pass membrane protein</topology>
    </subcellularLocation>
    <subcellularLocation>
        <location evidence="2">Secreted</location>
        <location evidence="2">Extracellular space</location>
    </subcellularLocation>
</comment>
<evidence type="ECO:0000256" key="6">
    <source>
        <dbReference type="ARBA" id="ARBA00022536"/>
    </source>
</evidence>
<dbReference type="Gene3D" id="2.60.120.260">
    <property type="entry name" value="Galactose-binding domain-like"/>
    <property type="match status" value="2"/>
</dbReference>
<dbReference type="GO" id="GO:0016020">
    <property type="term" value="C:membrane"/>
    <property type="evidence" value="ECO:0007669"/>
    <property type="project" value="UniProtKB-SubCell"/>
</dbReference>
<dbReference type="InterPro" id="IPR050780">
    <property type="entry name" value="Mucin_vWF_Thrombospondin_sf"/>
</dbReference>
<dbReference type="SMART" id="SM00216">
    <property type="entry name" value="VWD"/>
    <property type="match status" value="1"/>
</dbReference>
<dbReference type="SUPFAM" id="SSF57424">
    <property type="entry name" value="LDL receptor-like module"/>
    <property type="match status" value="4"/>
</dbReference>
<comment type="caution">
    <text evidence="22">The sequence shown here is derived from an EMBL/GenBank/DDBJ whole genome shotgun (WGS) entry which is preliminary data.</text>
</comment>
<dbReference type="SUPFAM" id="SSF57603">
    <property type="entry name" value="FnI-like domain"/>
    <property type="match status" value="1"/>
</dbReference>
<evidence type="ECO:0000256" key="4">
    <source>
        <dbReference type="ARBA" id="ARBA00020523"/>
    </source>
</evidence>
<dbReference type="SMART" id="SM00231">
    <property type="entry name" value="FA58C"/>
    <property type="match status" value="1"/>
</dbReference>
<dbReference type="CDD" id="cd00112">
    <property type="entry name" value="LDLa"/>
    <property type="match status" value="4"/>
</dbReference>
<evidence type="ECO:0000256" key="8">
    <source>
        <dbReference type="ARBA" id="ARBA00022729"/>
    </source>
</evidence>
<feature type="region of interest" description="Disordered" evidence="18">
    <location>
        <begin position="1077"/>
        <end position="1127"/>
    </location>
</feature>
<name>Q4SKI8_TETNG</name>
<dbReference type="SMART" id="SM00209">
    <property type="entry name" value="TSP1"/>
    <property type="match status" value="2"/>
</dbReference>
<dbReference type="CDD" id="cd19941">
    <property type="entry name" value="TIL"/>
    <property type="match status" value="3"/>
</dbReference>